<reference evidence="2 3" key="1">
    <citation type="submission" date="2021-06" db="EMBL/GenBank/DDBJ databases">
        <authorList>
            <person name="Lu T."/>
            <person name="Wang Q."/>
            <person name="Han X."/>
        </authorList>
    </citation>
    <scope>NUCLEOTIDE SEQUENCE [LARGE SCALE GENOMIC DNA]</scope>
    <source>
        <strain evidence="2 3">LAM0050</strain>
    </source>
</reference>
<gene>
    <name evidence="2" type="ORF">KU392_07995</name>
</gene>
<dbReference type="Proteomes" id="UP000722165">
    <property type="component" value="Unassembled WGS sequence"/>
</dbReference>
<name>A0ABS6NPM3_9BURK</name>
<evidence type="ECO:0000256" key="1">
    <source>
        <dbReference type="SAM" id="Phobius"/>
    </source>
</evidence>
<sequence>MNLPAWMANETAVLIIAVCLVMLIVPAVAIAVLKKKAAQQPKMMSDEQLKAKLEKINLDLDSPESK</sequence>
<protein>
    <submittedName>
        <fullName evidence="2">Uncharacterized protein</fullName>
    </submittedName>
</protein>
<keyword evidence="1" id="KW-0472">Membrane</keyword>
<keyword evidence="1" id="KW-1133">Transmembrane helix</keyword>
<keyword evidence="1" id="KW-0812">Transmembrane</keyword>
<accession>A0ABS6NPM3</accession>
<feature type="transmembrane region" description="Helical" evidence="1">
    <location>
        <begin position="12"/>
        <end position="33"/>
    </location>
</feature>
<evidence type="ECO:0000313" key="3">
    <source>
        <dbReference type="Proteomes" id="UP000722165"/>
    </source>
</evidence>
<organism evidence="2 3">
    <name type="scientific">Advenella alkanexedens</name>
    <dbReference type="NCBI Taxonomy" id="1481665"/>
    <lineage>
        <taxon>Bacteria</taxon>
        <taxon>Pseudomonadati</taxon>
        <taxon>Pseudomonadota</taxon>
        <taxon>Betaproteobacteria</taxon>
        <taxon>Burkholderiales</taxon>
        <taxon>Alcaligenaceae</taxon>
    </lineage>
</organism>
<dbReference type="RefSeq" id="WP_169294544.1">
    <property type="nucleotide sequence ID" value="NZ_JAHSPR010000005.1"/>
</dbReference>
<comment type="caution">
    <text evidence="2">The sequence shown here is derived from an EMBL/GenBank/DDBJ whole genome shotgun (WGS) entry which is preliminary data.</text>
</comment>
<keyword evidence="3" id="KW-1185">Reference proteome</keyword>
<dbReference type="EMBL" id="JAHSPR010000005">
    <property type="protein sequence ID" value="MBV4397187.1"/>
    <property type="molecule type" value="Genomic_DNA"/>
</dbReference>
<evidence type="ECO:0000313" key="2">
    <source>
        <dbReference type="EMBL" id="MBV4397187.1"/>
    </source>
</evidence>
<proteinExistence type="predicted"/>